<dbReference type="Proteomes" id="UP000321523">
    <property type="component" value="Unassembled WGS sequence"/>
</dbReference>
<organism evidence="1 2">
    <name type="scientific">Skermanella aerolata</name>
    <dbReference type="NCBI Taxonomy" id="393310"/>
    <lineage>
        <taxon>Bacteria</taxon>
        <taxon>Pseudomonadati</taxon>
        <taxon>Pseudomonadota</taxon>
        <taxon>Alphaproteobacteria</taxon>
        <taxon>Rhodospirillales</taxon>
        <taxon>Azospirillaceae</taxon>
        <taxon>Skermanella</taxon>
    </lineage>
</organism>
<evidence type="ECO:0008006" key="3">
    <source>
        <dbReference type="Google" id="ProtNLM"/>
    </source>
</evidence>
<gene>
    <name evidence="1" type="ORF">SAE02_21900</name>
</gene>
<sequence length="324" mass="35772">MFSGLSRSSPRRWTRALLGTRWQQGLRRGLLLTAALATAYVGIGSFAYHRIDDDTGFIAPAPTAGGSYTIDMAMALIEREVVLHEWQPNDPWFTPDGLLDNTPNFQQGIISAIGRLSFEMLDQLGRSRGSSQADPDLERAAGLLQFPGNIWIFDFSKSTMPTIPSEDQYRAALNALMSYNTRLAAGEAVFDRRADSLAATVLRVAADLGSQSAQIDAHLEQSSGFILNQSSDDLFYQTKGKLYAYYLLLREIGHDFERVIQERNLQAVWGQAMVGLREAAELQPTVVLDAPPDSRLFASHLGSQGFYLLRALVQLNEVAKVLAV</sequence>
<proteinExistence type="predicted"/>
<evidence type="ECO:0000313" key="2">
    <source>
        <dbReference type="Proteomes" id="UP000321523"/>
    </source>
</evidence>
<dbReference type="RefSeq" id="WP_044430886.1">
    <property type="nucleotide sequence ID" value="NZ_BJYZ01000008.1"/>
</dbReference>
<dbReference type="EMBL" id="BJYZ01000008">
    <property type="protein sequence ID" value="GEO38042.1"/>
    <property type="molecule type" value="Genomic_DNA"/>
</dbReference>
<dbReference type="AlphaFoldDB" id="A0A512DNJ7"/>
<comment type="caution">
    <text evidence="1">The sequence shown here is derived from an EMBL/GenBank/DDBJ whole genome shotgun (WGS) entry which is preliminary data.</text>
</comment>
<protein>
    <recommendedName>
        <fullName evidence="3">DUF2333 domain-containing protein</fullName>
    </recommendedName>
</protein>
<dbReference type="OrthoDB" id="7594726at2"/>
<keyword evidence="2" id="KW-1185">Reference proteome</keyword>
<name>A0A512DNJ7_9PROT</name>
<evidence type="ECO:0000313" key="1">
    <source>
        <dbReference type="EMBL" id="GEO38042.1"/>
    </source>
</evidence>
<accession>A0A512DNJ7</accession>
<reference evidence="1 2" key="1">
    <citation type="submission" date="2019-07" db="EMBL/GenBank/DDBJ databases">
        <title>Whole genome shotgun sequence of Skermanella aerolata NBRC 106429.</title>
        <authorList>
            <person name="Hosoyama A."/>
            <person name="Uohara A."/>
            <person name="Ohji S."/>
            <person name="Ichikawa N."/>
        </authorList>
    </citation>
    <scope>NUCLEOTIDE SEQUENCE [LARGE SCALE GENOMIC DNA]</scope>
    <source>
        <strain evidence="1 2">NBRC 106429</strain>
    </source>
</reference>
<dbReference type="Pfam" id="PF10095">
    <property type="entry name" value="DUF2333"/>
    <property type="match status" value="1"/>
</dbReference>
<dbReference type="InterPro" id="IPR016936">
    <property type="entry name" value="UCP029693"/>
</dbReference>